<dbReference type="STRING" id="1365950.SAMN05428963_10350"/>
<evidence type="ECO:0000256" key="3">
    <source>
        <dbReference type="ARBA" id="ARBA00023163"/>
    </source>
</evidence>
<dbReference type="InterPro" id="IPR050595">
    <property type="entry name" value="Bact_response_regulator"/>
</dbReference>
<feature type="domain" description="Response regulatory" evidence="5">
    <location>
        <begin position="8"/>
        <end position="123"/>
    </location>
</feature>
<keyword evidence="7" id="KW-1185">Reference proteome</keyword>
<evidence type="ECO:0000256" key="2">
    <source>
        <dbReference type="ARBA" id="ARBA00023015"/>
    </source>
</evidence>
<dbReference type="EMBL" id="FUXL01000003">
    <property type="protein sequence ID" value="SJZ79231.1"/>
    <property type="molecule type" value="Genomic_DNA"/>
</dbReference>
<dbReference type="AlphaFoldDB" id="A0A1T4NIT1"/>
<dbReference type="PANTHER" id="PTHR44591">
    <property type="entry name" value="STRESS RESPONSE REGULATOR PROTEIN 1"/>
    <property type="match status" value="1"/>
</dbReference>
<dbReference type="CDD" id="cd00156">
    <property type="entry name" value="REC"/>
    <property type="match status" value="1"/>
</dbReference>
<evidence type="ECO:0000259" key="5">
    <source>
        <dbReference type="PROSITE" id="PS50110"/>
    </source>
</evidence>
<name>A0A1T4NIT1_9HYPH</name>
<sequence>MTSLNGITVFVVDDDPDVGDSFAAILEAEGATVATVDSARRARTLVSDRHRGCLLVDVHLGSESGFSLVAFLRERGIAMPVIFMTGSVLTAEIQAAARAASAVALVRKPMAGASIVDLILSCFEREELPPARVFPAR</sequence>
<reference evidence="6 7" key="1">
    <citation type="submission" date="2017-02" db="EMBL/GenBank/DDBJ databases">
        <authorList>
            <person name="Peterson S.W."/>
        </authorList>
    </citation>
    <scope>NUCLEOTIDE SEQUENCE [LARGE SCALE GENOMIC DNA]</scope>
    <source>
        <strain evidence="6 7">USBA 369</strain>
    </source>
</reference>
<evidence type="ECO:0000313" key="6">
    <source>
        <dbReference type="EMBL" id="SJZ79231.1"/>
    </source>
</evidence>
<dbReference type="PANTHER" id="PTHR44591:SF3">
    <property type="entry name" value="RESPONSE REGULATORY DOMAIN-CONTAINING PROTEIN"/>
    <property type="match status" value="1"/>
</dbReference>
<dbReference type="InterPro" id="IPR001789">
    <property type="entry name" value="Sig_transdc_resp-reg_receiver"/>
</dbReference>
<dbReference type="GO" id="GO:0000160">
    <property type="term" value="P:phosphorelay signal transduction system"/>
    <property type="evidence" value="ECO:0007669"/>
    <property type="project" value="InterPro"/>
</dbReference>
<keyword evidence="1 4" id="KW-0597">Phosphoprotein</keyword>
<accession>A0A1T4NIT1</accession>
<protein>
    <submittedName>
        <fullName evidence="6">Response regulator receiver domain-containing protein</fullName>
    </submittedName>
</protein>
<organism evidence="6 7">
    <name type="scientific">Consotaella salsifontis</name>
    <dbReference type="NCBI Taxonomy" id="1365950"/>
    <lineage>
        <taxon>Bacteria</taxon>
        <taxon>Pseudomonadati</taxon>
        <taxon>Pseudomonadota</taxon>
        <taxon>Alphaproteobacteria</taxon>
        <taxon>Hyphomicrobiales</taxon>
        <taxon>Aurantimonadaceae</taxon>
        <taxon>Consotaella</taxon>
    </lineage>
</organism>
<keyword evidence="2" id="KW-0805">Transcription regulation</keyword>
<dbReference type="OrthoDB" id="9782655at2"/>
<dbReference type="Proteomes" id="UP000190135">
    <property type="component" value="Unassembled WGS sequence"/>
</dbReference>
<gene>
    <name evidence="6" type="ORF">SAMN05428963_10350</name>
</gene>
<evidence type="ECO:0000256" key="1">
    <source>
        <dbReference type="ARBA" id="ARBA00022553"/>
    </source>
</evidence>
<dbReference type="SUPFAM" id="SSF52172">
    <property type="entry name" value="CheY-like"/>
    <property type="match status" value="1"/>
</dbReference>
<dbReference type="InterPro" id="IPR011006">
    <property type="entry name" value="CheY-like_superfamily"/>
</dbReference>
<evidence type="ECO:0000256" key="4">
    <source>
        <dbReference type="PROSITE-ProRule" id="PRU00169"/>
    </source>
</evidence>
<feature type="modified residue" description="4-aspartylphosphate" evidence="4">
    <location>
        <position position="57"/>
    </location>
</feature>
<evidence type="ECO:0000313" key="7">
    <source>
        <dbReference type="Proteomes" id="UP000190135"/>
    </source>
</evidence>
<dbReference type="Gene3D" id="3.40.50.2300">
    <property type="match status" value="1"/>
</dbReference>
<dbReference type="SMART" id="SM00448">
    <property type="entry name" value="REC"/>
    <property type="match status" value="1"/>
</dbReference>
<dbReference type="Pfam" id="PF00072">
    <property type="entry name" value="Response_reg"/>
    <property type="match status" value="1"/>
</dbReference>
<proteinExistence type="predicted"/>
<keyword evidence="3" id="KW-0804">Transcription</keyword>
<dbReference type="PROSITE" id="PS50110">
    <property type="entry name" value="RESPONSE_REGULATORY"/>
    <property type="match status" value="1"/>
</dbReference>